<keyword evidence="17" id="KW-0670">Pyruvate</keyword>
<feature type="chain" id="PRO_5017990480" description="Phosphoenolpyruvate synthase" evidence="15">
    <location>
        <begin position="20"/>
        <end position="655"/>
    </location>
</feature>
<evidence type="ECO:0000256" key="3">
    <source>
        <dbReference type="ARBA" id="ARBA00004742"/>
    </source>
</evidence>
<reference evidence="17 18" key="1">
    <citation type="submission" date="2018-08" db="EMBL/GenBank/DDBJ databases">
        <authorList>
            <person name="Khan S.A."/>
            <person name="Jeon C.O."/>
            <person name="Chun B.H."/>
            <person name="Jeong S.E."/>
        </authorList>
    </citation>
    <scope>NUCLEOTIDE SEQUENCE [LARGE SCALE GENOMIC DNA]</scope>
    <source>
        <strain evidence="17 18">S-16</strain>
    </source>
</reference>
<keyword evidence="15" id="KW-0732">Signal</keyword>
<sequence length="655" mass="72309">MHRRFHALVLALTPCLAFAQLAEKPSALVARRQGKVVAASSTADKKTPSLQAIRDRRQFDTIARTYNPGTPREITHTLFIVDRMNGNRVHYLNTNRYTLHEDYVRQQYLASALDHKTLASYYSAPNRRFIFGTIGWHAELKRWVYEFWEGDKLTPELLNTARQAVSSSFFAPAVFKANSAQQEAVGSTAGVETITETQILGQRSYLPLNNGSVTGRVRLVADVESDSEDDIEPYDIVVLREVPLAIPPVAGVITERPSTVLSHVNVLAKGWGIPNAYVKDAFSIFQPYDRQWVRLQVSAEGYTVQPAAKPAVPPTKARTGVVRAPHLQVTELQPLSRMRHAASAWCGSKGATLGEVEFQRKGGHLTGTAEVPDGFCVPFAHYAKFMQRDDVRARIHAALATEGFERSRVVRRKALDALRHDLSEMPADEADAAGWIAAWKTQLHGVGVFVRSSSNSEDLPNWSGAGLFSTVPNVTRDADLIKAVQTVWASVFNFEAFEARRHAGIADEQVFMGVFVQRAIDSATSGVMITRDPFDITHRNAVYVSAKRGIGIKVVEGRRIAEQSMFDARSGAVRRLSRSAEDSALQLDANGGVVETAIGAGQDVLSDTAVRSLAKVGQQLKAIFRGVEQDIEWAIDKQGRIVVLQSRPYIERKAL</sequence>
<reference evidence="17 18" key="2">
    <citation type="submission" date="2018-12" db="EMBL/GenBank/DDBJ databases">
        <title>Rhizobacter gummiphilus sp. nov., a rubber-degrading bacterium isolated from the soil of a botanical garden in Japan.</title>
        <authorList>
            <person name="Shunsuke S.S."/>
        </authorList>
    </citation>
    <scope>NUCLEOTIDE SEQUENCE [LARGE SCALE GENOMIC DNA]</scope>
    <source>
        <strain evidence="17 18">S-16</strain>
    </source>
</reference>
<protein>
    <recommendedName>
        <fullName evidence="6">Phosphoenolpyruvate synthase</fullName>
        <ecNumber evidence="5">2.7.9.2</ecNumber>
    </recommendedName>
    <alternativeName>
        <fullName evidence="13">Pyruvate, water dikinase</fullName>
    </alternativeName>
</protein>
<evidence type="ECO:0000256" key="9">
    <source>
        <dbReference type="ARBA" id="ARBA00022741"/>
    </source>
</evidence>
<keyword evidence="9" id="KW-0547">Nucleotide-binding</keyword>
<evidence type="ECO:0000259" key="16">
    <source>
        <dbReference type="Pfam" id="PF01326"/>
    </source>
</evidence>
<comment type="caution">
    <text evidence="17">The sequence shown here is derived from an EMBL/GenBank/DDBJ whole genome shotgun (WGS) entry which is preliminary data.</text>
</comment>
<dbReference type="PANTHER" id="PTHR43030:SF1">
    <property type="entry name" value="PHOSPHOENOLPYRUVATE SYNTHASE"/>
    <property type="match status" value="1"/>
</dbReference>
<evidence type="ECO:0000256" key="2">
    <source>
        <dbReference type="ARBA" id="ARBA00002988"/>
    </source>
</evidence>
<name>A0A3N7HTE2_9BURK</name>
<dbReference type="EC" id="2.7.9.2" evidence="5"/>
<evidence type="ECO:0000256" key="11">
    <source>
        <dbReference type="ARBA" id="ARBA00022840"/>
    </source>
</evidence>
<evidence type="ECO:0000256" key="12">
    <source>
        <dbReference type="ARBA" id="ARBA00022842"/>
    </source>
</evidence>
<dbReference type="GO" id="GO:0008986">
    <property type="term" value="F:pyruvate, water dikinase activity"/>
    <property type="evidence" value="ECO:0007669"/>
    <property type="project" value="UniProtKB-EC"/>
</dbReference>
<evidence type="ECO:0000256" key="6">
    <source>
        <dbReference type="ARBA" id="ARBA00021623"/>
    </source>
</evidence>
<comment type="similarity">
    <text evidence="4">Belongs to the PEP-utilizing enzyme family.</text>
</comment>
<gene>
    <name evidence="17" type="ORF">DZC73_09315</name>
</gene>
<proteinExistence type="inferred from homology"/>
<keyword evidence="8" id="KW-0479">Metal-binding</keyword>
<dbReference type="RefSeq" id="WP_124539950.1">
    <property type="nucleotide sequence ID" value="NZ_QUSW01000002.1"/>
</dbReference>
<dbReference type="InterPro" id="IPR002192">
    <property type="entry name" value="PPDK_AMP/ATP-bd"/>
</dbReference>
<comment type="pathway">
    <text evidence="3">Carbohydrate biosynthesis; gluconeogenesis.</text>
</comment>
<keyword evidence="7" id="KW-0808">Transferase</keyword>
<keyword evidence="12" id="KW-0460">Magnesium</keyword>
<dbReference type="Gene3D" id="3.30.470.20">
    <property type="entry name" value="ATP-grasp fold, B domain"/>
    <property type="match status" value="1"/>
</dbReference>
<keyword evidence="18" id="KW-1185">Reference proteome</keyword>
<dbReference type="Gene3D" id="3.30.1490.20">
    <property type="entry name" value="ATP-grasp fold, A domain"/>
    <property type="match status" value="1"/>
</dbReference>
<dbReference type="SUPFAM" id="SSF56059">
    <property type="entry name" value="Glutathione synthetase ATP-binding domain-like"/>
    <property type="match status" value="1"/>
</dbReference>
<feature type="domain" description="Pyruvate phosphate dikinase AMP/ATP-binding" evidence="16">
    <location>
        <begin position="346"/>
        <end position="649"/>
    </location>
</feature>
<keyword evidence="10 17" id="KW-0418">Kinase</keyword>
<feature type="signal peptide" evidence="15">
    <location>
        <begin position="1"/>
        <end position="19"/>
    </location>
</feature>
<evidence type="ECO:0000313" key="18">
    <source>
        <dbReference type="Proteomes" id="UP000267464"/>
    </source>
</evidence>
<keyword evidence="11" id="KW-0067">ATP-binding</keyword>
<dbReference type="PANTHER" id="PTHR43030">
    <property type="entry name" value="PHOSPHOENOLPYRUVATE SYNTHASE"/>
    <property type="match status" value="1"/>
</dbReference>
<dbReference type="GO" id="GO:0046872">
    <property type="term" value="F:metal ion binding"/>
    <property type="evidence" value="ECO:0007669"/>
    <property type="project" value="UniProtKB-KW"/>
</dbReference>
<comment type="catalytic activity">
    <reaction evidence="14">
        <text>pyruvate + ATP + H2O = phosphoenolpyruvate + AMP + phosphate + 2 H(+)</text>
        <dbReference type="Rhea" id="RHEA:11364"/>
        <dbReference type="ChEBI" id="CHEBI:15361"/>
        <dbReference type="ChEBI" id="CHEBI:15377"/>
        <dbReference type="ChEBI" id="CHEBI:15378"/>
        <dbReference type="ChEBI" id="CHEBI:30616"/>
        <dbReference type="ChEBI" id="CHEBI:43474"/>
        <dbReference type="ChEBI" id="CHEBI:58702"/>
        <dbReference type="ChEBI" id="CHEBI:456215"/>
        <dbReference type="EC" id="2.7.9.2"/>
    </reaction>
</comment>
<dbReference type="OrthoDB" id="1108665at2"/>
<evidence type="ECO:0000313" key="17">
    <source>
        <dbReference type="EMBL" id="RQP25043.1"/>
    </source>
</evidence>
<organism evidence="17 18">
    <name type="scientific">Piscinibacter terrae</name>
    <dbReference type="NCBI Taxonomy" id="2496871"/>
    <lineage>
        <taxon>Bacteria</taxon>
        <taxon>Pseudomonadati</taxon>
        <taxon>Pseudomonadota</taxon>
        <taxon>Betaproteobacteria</taxon>
        <taxon>Burkholderiales</taxon>
        <taxon>Sphaerotilaceae</taxon>
        <taxon>Piscinibacter</taxon>
    </lineage>
</organism>
<comment type="function">
    <text evidence="2">Catalyzes the phosphorylation of pyruvate to phosphoenolpyruvate.</text>
</comment>
<dbReference type="Pfam" id="PF01326">
    <property type="entry name" value="PPDK_N"/>
    <property type="match status" value="1"/>
</dbReference>
<evidence type="ECO:0000256" key="1">
    <source>
        <dbReference type="ARBA" id="ARBA00001946"/>
    </source>
</evidence>
<dbReference type="AlphaFoldDB" id="A0A3N7HTE2"/>
<evidence type="ECO:0000256" key="10">
    <source>
        <dbReference type="ARBA" id="ARBA00022777"/>
    </source>
</evidence>
<dbReference type="GO" id="GO:0005524">
    <property type="term" value="F:ATP binding"/>
    <property type="evidence" value="ECO:0007669"/>
    <property type="project" value="UniProtKB-KW"/>
</dbReference>
<evidence type="ECO:0000256" key="13">
    <source>
        <dbReference type="ARBA" id="ARBA00033470"/>
    </source>
</evidence>
<evidence type="ECO:0000256" key="8">
    <source>
        <dbReference type="ARBA" id="ARBA00022723"/>
    </source>
</evidence>
<evidence type="ECO:0000256" key="4">
    <source>
        <dbReference type="ARBA" id="ARBA00007837"/>
    </source>
</evidence>
<accession>A0A3N7HTE2</accession>
<dbReference type="InterPro" id="IPR013815">
    <property type="entry name" value="ATP_grasp_subdomain_1"/>
</dbReference>
<evidence type="ECO:0000256" key="7">
    <source>
        <dbReference type="ARBA" id="ARBA00022679"/>
    </source>
</evidence>
<evidence type="ECO:0000256" key="14">
    <source>
        <dbReference type="ARBA" id="ARBA00047700"/>
    </source>
</evidence>
<dbReference type="InterPro" id="IPR006319">
    <property type="entry name" value="PEP_synth"/>
</dbReference>
<dbReference type="Proteomes" id="UP000267464">
    <property type="component" value="Unassembled WGS sequence"/>
</dbReference>
<evidence type="ECO:0000256" key="5">
    <source>
        <dbReference type="ARBA" id="ARBA00011996"/>
    </source>
</evidence>
<evidence type="ECO:0000256" key="15">
    <source>
        <dbReference type="SAM" id="SignalP"/>
    </source>
</evidence>
<comment type="cofactor">
    <cofactor evidence="1">
        <name>Mg(2+)</name>
        <dbReference type="ChEBI" id="CHEBI:18420"/>
    </cofactor>
</comment>
<dbReference type="EMBL" id="QUSW01000002">
    <property type="protein sequence ID" value="RQP25043.1"/>
    <property type="molecule type" value="Genomic_DNA"/>
</dbReference>